<reference evidence="4" key="3">
    <citation type="submission" date="2016-03" db="UniProtKB">
        <authorList>
            <consortium name="EnsemblProtists"/>
        </authorList>
    </citation>
    <scope>IDENTIFICATION</scope>
</reference>
<feature type="chain" id="PRO_5008770063" description="TNFR-Cys domain-containing protein" evidence="2">
    <location>
        <begin position="35"/>
        <end position="197"/>
    </location>
</feature>
<feature type="signal peptide" evidence="2">
    <location>
        <begin position="1"/>
        <end position="34"/>
    </location>
</feature>
<dbReference type="RefSeq" id="XP_005822824.1">
    <property type="nucleotide sequence ID" value="XM_005822767.1"/>
</dbReference>
<dbReference type="EMBL" id="JH993083">
    <property type="protein sequence ID" value="EKX35844.1"/>
    <property type="molecule type" value="Genomic_DNA"/>
</dbReference>
<evidence type="ECO:0000313" key="5">
    <source>
        <dbReference type="Proteomes" id="UP000011087"/>
    </source>
</evidence>
<organism evidence="3">
    <name type="scientific">Guillardia theta (strain CCMP2712)</name>
    <name type="common">Cryptophyte</name>
    <dbReference type="NCBI Taxonomy" id="905079"/>
    <lineage>
        <taxon>Eukaryota</taxon>
        <taxon>Cryptophyceae</taxon>
        <taxon>Pyrenomonadales</taxon>
        <taxon>Geminigeraceae</taxon>
        <taxon>Guillardia</taxon>
    </lineage>
</organism>
<feature type="transmembrane region" description="Helical" evidence="1">
    <location>
        <begin position="145"/>
        <end position="167"/>
    </location>
</feature>
<protein>
    <recommendedName>
        <fullName evidence="6">TNFR-Cys domain-containing protein</fullName>
    </recommendedName>
</protein>
<dbReference type="Proteomes" id="UP000011087">
    <property type="component" value="Unassembled WGS sequence"/>
</dbReference>
<keyword evidence="1" id="KW-0812">Transmembrane</keyword>
<accession>L1IIV7</accession>
<sequence length="197" mass="21933">MQITNVDIDFDLLFARIMMRLFFLLLVLSAPSTASDAPMKCSDATDCLECFMKQECVLNPDGSQTCTPCGWCTVELDEWNADVKGACIKIYNSTTDFCKAYKAHAFGFCPDKVCQAGSQDCVCASNVCPVVNVFLHLLSLEGVGFLLFLIFICIVAMMSACTLMCCFRTPPRQIVLVRESHEDPGLLNQTEEDYQRL</sequence>
<dbReference type="GeneID" id="17292556"/>
<keyword evidence="1" id="KW-1133">Transmembrane helix</keyword>
<dbReference type="AlphaFoldDB" id="L1IIV7"/>
<gene>
    <name evidence="3" type="ORF">GUITHDRAFT_117992</name>
</gene>
<evidence type="ECO:0000256" key="2">
    <source>
        <dbReference type="SAM" id="SignalP"/>
    </source>
</evidence>
<evidence type="ECO:0008006" key="6">
    <source>
        <dbReference type="Google" id="ProtNLM"/>
    </source>
</evidence>
<proteinExistence type="predicted"/>
<evidence type="ECO:0000256" key="1">
    <source>
        <dbReference type="SAM" id="Phobius"/>
    </source>
</evidence>
<dbReference type="HOGENOM" id="CLU_1386488_0_0_1"/>
<reference evidence="5" key="2">
    <citation type="submission" date="2012-11" db="EMBL/GenBank/DDBJ databases">
        <authorList>
            <person name="Kuo A."/>
            <person name="Curtis B.A."/>
            <person name="Tanifuji G."/>
            <person name="Burki F."/>
            <person name="Gruber A."/>
            <person name="Irimia M."/>
            <person name="Maruyama S."/>
            <person name="Arias M.C."/>
            <person name="Ball S.G."/>
            <person name="Gile G.H."/>
            <person name="Hirakawa Y."/>
            <person name="Hopkins J.F."/>
            <person name="Rensing S.A."/>
            <person name="Schmutz J."/>
            <person name="Symeonidi A."/>
            <person name="Elias M."/>
            <person name="Eveleigh R.J."/>
            <person name="Herman E.K."/>
            <person name="Klute M.J."/>
            <person name="Nakayama T."/>
            <person name="Obornik M."/>
            <person name="Reyes-Prieto A."/>
            <person name="Armbrust E.V."/>
            <person name="Aves S.J."/>
            <person name="Beiko R.G."/>
            <person name="Coutinho P."/>
            <person name="Dacks J.B."/>
            <person name="Durnford D.G."/>
            <person name="Fast N.M."/>
            <person name="Green B.R."/>
            <person name="Grisdale C."/>
            <person name="Hempe F."/>
            <person name="Henrissat B."/>
            <person name="Hoppner M.P."/>
            <person name="Ishida K.-I."/>
            <person name="Kim E."/>
            <person name="Koreny L."/>
            <person name="Kroth P.G."/>
            <person name="Liu Y."/>
            <person name="Malik S.-B."/>
            <person name="Maier U.G."/>
            <person name="McRose D."/>
            <person name="Mock T."/>
            <person name="Neilson J.A."/>
            <person name="Onodera N.T."/>
            <person name="Poole A.M."/>
            <person name="Pritham E.J."/>
            <person name="Richards T.A."/>
            <person name="Rocap G."/>
            <person name="Roy S.W."/>
            <person name="Sarai C."/>
            <person name="Schaack S."/>
            <person name="Shirato S."/>
            <person name="Slamovits C.H."/>
            <person name="Spencer D.F."/>
            <person name="Suzuki S."/>
            <person name="Worden A.Z."/>
            <person name="Zauner S."/>
            <person name="Barry K."/>
            <person name="Bell C."/>
            <person name="Bharti A.K."/>
            <person name="Crow J.A."/>
            <person name="Grimwood J."/>
            <person name="Kramer R."/>
            <person name="Lindquist E."/>
            <person name="Lucas S."/>
            <person name="Salamov A."/>
            <person name="McFadden G.I."/>
            <person name="Lane C.E."/>
            <person name="Keeling P.J."/>
            <person name="Gray M.W."/>
            <person name="Grigoriev I.V."/>
            <person name="Archibald J.M."/>
        </authorList>
    </citation>
    <scope>NUCLEOTIDE SEQUENCE</scope>
    <source>
        <strain evidence="5">CCMP2712</strain>
    </source>
</reference>
<name>L1IIV7_GUITC</name>
<keyword evidence="1" id="KW-0472">Membrane</keyword>
<keyword evidence="5" id="KW-1185">Reference proteome</keyword>
<reference evidence="3 5" key="1">
    <citation type="journal article" date="2012" name="Nature">
        <title>Algal genomes reveal evolutionary mosaicism and the fate of nucleomorphs.</title>
        <authorList>
            <consortium name="DOE Joint Genome Institute"/>
            <person name="Curtis B.A."/>
            <person name="Tanifuji G."/>
            <person name="Burki F."/>
            <person name="Gruber A."/>
            <person name="Irimia M."/>
            <person name="Maruyama S."/>
            <person name="Arias M.C."/>
            <person name="Ball S.G."/>
            <person name="Gile G.H."/>
            <person name="Hirakawa Y."/>
            <person name="Hopkins J.F."/>
            <person name="Kuo A."/>
            <person name="Rensing S.A."/>
            <person name="Schmutz J."/>
            <person name="Symeonidi A."/>
            <person name="Elias M."/>
            <person name="Eveleigh R.J."/>
            <person name="Herman E.K."/>
            <person name="Klute M.J."/>
            <person name="Nakayama T."/>
            <person name="Obornik M."/>
            <person name="Reyes-Prieto A."/>
            <person name="Armbrust E.V."/>
            <person name="Aves S.J."/>
            <person name="Beiko R.G."/>
            <person name="Coutinho P."/>
            <person name="Dacks J.B."/>
            <person name="Durnford D.G."/>
            <person name="Fast N.M."/>
            <person name="Green B.R."/>
            <person name="Grisdale C.J."/>
            <person name="Hempel F."/>
            <person name="Henrissat B."/>
            <person name="Hoppner M.P."/>
            <person name="Ishida K."/>
            <person name="Kim E."/>
            <person name="Koreny L."/>
            <person name="Kroth P.G."/>
            <person name="Liu Y."/>
            <person name="Malik S.B."/>
            <person name="Maier U.G."/>
            <person name="McRose D."/>
            <person name="Mock T."/>
            <person name="Neilson J.A."/>
            <person name="Onodera N.T."/>
            <person name="Poole A.M."/>
            <person name="Pritham E.J."/>
            <person name="Richards T.A."/>
            <person name="Rocap G."/>
            <person name="Roy S.W."/>
            <person name="Sarai C."/>
            <person name="Schaack S."/>
            <person name="Shirato S."/>
            <person name="Slamovits C.H."/>
            <person name="Spencer D.F."/>
            <person name="Suzuki S."/>
            <person name="Worden A.Z."/>
            <person name="Zauner S."/>
            <person name="Barry K."/>
            <person name="Bell C."/>
            <person name="Bharti A.K."/>
            <person name="Crow J.A."/>
            <person name="Grimwood J."/>
            <person name="Kramer R."/>
            <person name="Lindquist E."/>
            <person name="Lucas S."/>
            <person name="Salamov A."/>
            <person name="McFadden G.I."/>
            <person name="Lane C.E."/>
            <person name="Keeling P.J."/>
            <person name="Gray M.W."/>
            <person name="Grigoriev I.V."/>
            <person name="Archibald J.M."/>
        </authorList>
    </citation>
    <scope>NUCLEOTIDE SEQUENCE</scope>
    <source>
        <strain evidence="3 5">CCMP2712</strain>
    </source>
</reference>
<dbReference type="KEGG" id="gtt:GUITHDRAFT_117992"/>
<evidence type="ECO:0000313" key="3">
    <source>
        <dbReference type="EMBL" id="EKX35844.1"/>
    </source>
</evidence>
<keyword evidence="2" id="KW-0732">Signal</keyword>
<dbReference type="EnsemblProtists" id="EKX35844">
    <property type="protein sequence ID" value="EKX35844"/>
    <property type="gene ID" value="GUITHDRAFT_117992"/>
</dbReference>
<dbReference type="PaxDb" id="55529-EKX35844"/>
<evidence type="ECO:0000313" key="4">
    <source>
        <dbReference type="EnsemblProtists" id="EKX35844"/>
    </source>
</evidence>